<dbReference type="PANTHER" id="PTHR37464">
    <property type="entry name" value="BLL2463 PROTEIN"/>
    <property type="match status" value="1"/>
</dbReference>
<dbReference type="EMBL" id="NRRE01000013">
    <property type="protein sequence ID" value="MBK1696258.1"/>
    <property type="molecule type" value="Genomic_DNA"/>
</dbReference>
<evidence type="ECO:0000259" key="2">
    <source>
        <dbReference type="Pfam" id="PF07584"/>
    </source>
</evidence>
<feature type="domain" description="Aerotolerance regulator N-terminal" evidence="2">
    <location>
        <begin position="8"/>
        <end position="81"/>
    </location>
</feature>
<feature type="transmembrane region" description="Helical" evidence="1">
    <location>
        <begin position="12"/>
        <end position="30"/>
    </location>
</feature>
<keyword evidence="1" id="KW-1133">Transmembrane helix</keyword>
<dbReference type="AlphaFoldDB" id="A0A934QGB9"/>
<keyword evidence="1" id="KW-0812">Transmembrane</keyword>
<dbReference type="NCBIfam" id="TIGR02226">
    <property type="entry name" value="two_anch"/>
    <property type="match status" value="1"/>
</dbReference>
<reference evidence="4" key="1">
    <citation type="submission" date="2017-08" db="EMBL/GenBank/DDBJ databases">
        <authorList>
            <person name="Imhoff J.F."/>
            <person name="Rahn T."/>
            <person name="Kuenzel S."/>
            <person name="Neulinger S.C."/>
        </authorList>
    </citation>
    <scope>NUCLEOTIDE SEQUENCE</scope>
    <source>
        <strain evidence="4">DSM 9154</strain>
    </source>
</reference>
<dbReference type="Proteomes" id="UP000778970">
    <property type="component" value="Unassembled WGS sequence"/>
</dbReference>
<organism evidence="4 5">
    <name type="scientific">Rhodovibrio salinarum</name>
    <dbReference type="NCBI Taxonomy" id="1087"/>
    <lineage>
        <taxon>Bacteria</taxon>
        <taxon>Pseudomonadati</taxon>
        <taxon>Pseudomonadota</taxon>
        <taxon>Alphaproteobacteria</taxon>
        <taxon>Rhodospirillales</taxon>
        <taxon>Rhodovibrionaceae</taxon>
        <taxon>Rhodovibrio</taxon>
    </lineage>
</organism>
<dbReference type="SUPFAM" id="SSF52317">
    <property type="entry name" value="Class I glutamine amidotransferase-like"/>
    <property type="match status" value="1"/>
</dbReference>
<dbReference type="RefSeq" id="WP_027287848.1">
    <property type="nucleotide sequence ID" value="NZ_NRRE01000013.1"/>
</dbReference>
<evidence type="ECO:0008006" key="6">
    <source>
        <dbReference type="Google" id="ProtNLM"/>
    </source>
</evidence>
<dbReference type="Pfam" id="PF13709">
    <property type="entry name" value="DUF4159"/>
    <property type="match status" value="1"/>
</dbReference>
<keyword evidence="5" id="KW-1185">Reference proteome</keyword>
<feature type="transmembrane region" description="Helical" evidence="1">
    <location>
        <begin position="61"/>
        <end position="83"/>
    </location>
</feature>
<comment type="caution">
    <text evidence="4">The sequence shown here is derived from an EMBL/GenBank/DDBJ whole genome shotgun (WGS) entry which is preliminary data.</text>
</comment>
<feature type="domain" description="DUF4159" evidence="3">
    <location>
        <begin position="701"/>
        <end position="911"/>
    </location>
</feature>
<dbReference type="PANTHER" id="PTHR37464:SF1">
    <property type="entry name" value="BLL2463 PROTEIN"/>
    <property type="match status" value="1"/>
</dbReference>
<proteinExistence type="predicted"/>
<name>A0A934QGB9_9PROT</name>
<gene>
    <name evidence="4" type="ORF">CKO21_03260</name>
</gene>
<sequence>MAALGPLAFAQPWLLLALLALPALWFLLRVTPPAPKTQRFPAIRLLLGLAPKEETPARTPWWLLLLRLTAAALLIVGLSGPVLHPATQLSGSGPLVLVIDNGWAAAKNWSQRMQAAEVTLDRAVREERRVHLLTTATERPDTPLAASDLLRPERARERVRALKPRPWPSDYDAALAAVADLQITGSAHVIWLNDGLQTPGTDALASRLQRLGRVEVMRPRPGNLPLSVLPPSSDGTDLAVPIHRPDTRGPTTRTVVANDERGRLVATAEARFEDGSRDATVRFDLPLELRNRISRVSVEGETTAASVALLDSRWQRRPVGLVTESAQADAQPLLSEVYYLERALNPYAEVTRGGLGALLAQDQAVIVLSDRGALRTDLRTQVRSWVERGGVLLRFAGPRLARELTGPDARDGSGDPLLPVRLRRGGRALSGTMSWGSPPKLAPFDANSPFAGLSVPDDLTIDRQVLAQPALDLGEKTWARLADGTPLVTADQRGDGWVVLVHTTANAQWSNLPLSGLFVQMLRRVVAVGEGIARSSERSPLPPSSVLDGFGALGPAPASVQALSPEALESNTIDPAHPPGLYGLEGQRRAHNLGPAVVDARPLTALPNGISVGGFSAEPERPIGPWLLVAALALLLVDLVLALLLRGLFGPTGGDGMGRRAAGGAAAILLAVTLAPGSAQAQVDSSDDPESYALKATLDTRLGYVVTGNARVDQIAEQGLRGLSRTLSARTSIEPEAPLPVRLNEHPLAFFPLLYWPVTAEQAPLGPKATRKVNAYLANGGTILFDLRDPTPNVNLGGGLSGATQALRQLTRNLDIPPLQPVPPEHVLTKTFYLLNDFPGRYDGGQLWVEDTRAGGGDGDGVASVLVGYNDYAGAWAIDQAGQPRFAVTPGGERQREIAYRVGVNLVMYAMTGNYKADQVHVPAILERLGQ</sequence>
<evidence type="ECO:0000256" key="1">
    <source>
        <dbReference type="SAM" id="Phobius"/>
    </source>
</evidence>
<dbReference type="InterPro" id="IPR025297">
    <property type="entry name" value="DUF4159"/>
</dbReference>
<keyword evidence="1" id="KW-0472">Membrane</keyword>
<reference evidence="4" key="2">
    <citation type="journal article" date="2020" name="Microorganisms">
        <title>Osmotic Adaptation and Compatible Solute Biosynthesis of Phototrophic Bacteria as Revealed from Genome Analyses.</title>
        <authorList>
            <person name="Imhoff J.F."/>
            <person name="Rahn T."/>
            <person name="Kunzel S."/>
            <person name="Keller A."/>
            <person name="Neulinger S.C."/>
        </authorList>
    </citation>
    <scope>NUCLEOTIDE SEQUENCE</scope>
    <source>
        <strain evidence="4">DSM 9154</strain>
    </source>
</reference>
<accession>A0A934QGB9</accession>
<protein>
    <recommendedName>
        <fullName evidence="6">N-terminal double-transmembrane domain-containing protein</fullName>
    </recommendedName>
</protein>
<dbReference type="Gene3D" id="3.40.50.12140">
    <property type="entry name" value="Domain of unknown function DUF4159"/>
    <property type="match status" value="1"/>
</dbReference>
<dbReference type="InterPro" id="IPR029062">
    <property type="entry name" value="Class_I_gatase-like"/>
</dbReference>
<evidence type="ECO:0000313" key="4">
    <source>
        <dbReference type="EMBL" id="MBK1696258.1"/>
    </source>
</evidence>
<evidence type="ECO:0000259" key="3">
    <source>
        <dbReference type="Pfam" id="PF13709"/>
    </source>
</evidence>
<evidence type="ECO:0000313" key="5">
    <source>
        <dbReference type="Proteomes" id="UP000778970"/>
    </source>
</evidence>
<dbReference type="InterPro" id="IPR011933">
    <property type="entry name" value="Double_TM_dom"/>
</dbReference>
<dbReference type="CDD" id="cd03143">
    <property type="entry name" value="A4_beta-galactosidase_middle_domain"/>
    <property type="match status" value="1"/>
</dbReference>
<dbReference type="Gene3D" id="3.40.50.880">
    <property type="match status" value="1"/>
</dbReference>
<dbReference type="Pfam" id="PF07584">
    <property type="entry name" value="BatA"/>
    <property type="match status" value="1"/>
</dbReference>
<dbReference type="InterPro" id="IPR024163">
    <property type="entry name" value="Aerotolerance_reg_N"/>
</dbReference>